<evidence type="ECO:0000313" key="3">
    <source>
        <dbReference type="Proteomes" id="UP000008983"/>
    </source>
</evidence>
<accession>G0R143</accession>
<keyword evidence="1" id="KW-1133">Transmembrane helix</keyword>
<keyword evidence="1" id="KW-0472">Membrane</keyword>
<dbReference type="Proteomes" id="UP000008983">
    <property type="component" value="Unassembled WGS sequence"/>
</dbReference>
<evidence type="ECO:0000256" key="1">
    <source>
        <dbReference type="SAM" id="Phobius"/>
    </source>
</evidence>
<keyword evidence="1" id="KW-0812">Transmembrane</keyword>
<gene>
    <name evidence="2" type="ORF">IMG5_168460</name>
</gene>
<evidence type="ECO:0000313" key="2">
    <source>
        <dbReference type="EMBL" id="EGR28810.1"/>
    </source>
</evidence>
<dbReference type="eggNOG" id="ENOG502R308">
    <property type="taxonomic scope" value="Eukaryota"/>
</dbReference>
<dbReference type="EMBL" id="GL984209">
    <property type="protein sequence ID" value="EGR28810.1"/>
    <property type="molecule type" value="Genomic_DNA"/>
</dbReference>
<dbReference type="RefSeq" id="XP_004030046.1">
    <property type="nucleotide sequence ID" value="XM_004029998.1"/>
</dbReference>
<dbReference type="AlphaFoldDB" id="G0R143"/>
<proteinExistence type="predicted"/>
<name>G0R143_ICHMU</name>
<evidence type="ECO:0008006" key="4">
    <source>
        <dbReference type="Google" id="ProtNLM"/>
    </source>
</evidence>
<feature type="transmembrane region" description="Helical" evidence="1">
    <location>
        <begin position="46"/>
        <end position="67"/>
    </location>
</feature>
<dbReference type="InParanoid" id="G0R143"/>
<protein>
    <recommendedName>
        <fullName evidence="4">Transmembrane protein</fullName>
    </recommendedName>
</protein>
<keyword evidence="3" id="KW-1185">Reference proteome</keyword>
<dbReference type="OMA" id="GIEGHNH"/>
<dbReference type="GeneID" id="14904919"/>
<sequence length="118" mass="13926">MNLRNIKLEDYSEEVKKAYSFPDKSTIDQFKCRVNMYQHQQLTQQFTLKFVAITLSFGIAAHVYITNNLGGKVIKDRIFSQQNMMKKFYIKSTPFLGLAFAFFHSRQLLENPKLEYLE</sequence>
<organism evidence="2 3">
    <name type="scientific">Ichthyophthirius multifiliis</name>
    <name type="common">White spot disease agent</name>
    <name type="synonym">Ich</name>
    <dbReference type="NCBI Taxonomy" id="5932"/>
    <lineage>
        <taxon>Eukaryota</taxon>
        <taxon>Sar</taxon>
        <taxon>Alveolata</taxon>
        <taxon>Ciliophora</taxon>
        <taxon>Intramacronucleata</taxon>
        <taxon>Oligohymenophorea</taxon>
        <taxon>Hymenostomatida</taxon>
        <taxon>Ophryoglenina</taxon>
        <taxon>Ichthyophthirius</taxon>
    </lineage>
</organism>
<reference evidence="2 3" key="1">
    <citation type="submission" date="2011-07" db="EMBL/GenBank/DDBJ databases">
        <authorList>
            <person name="Coyne R."/>
            <person name="Brami D."/>
            <person name="Johnson J."/>
            <person name="Hostetler J."/>
            <person name="Hannick L."/>
            <person name="Clark T."/>
            <person name="Cassidy-Hanley D."/>
            <person name="Inman J."/>
        </authorList>
    </citation>
    <scope>NUCLEOTIDE SEQUENCE [LARGE SCALE GENOMIC DNA]</scope>
    <source>
        <strain evidence="2 3">G5</strain>
    </source>
</reference>